<reference evidence="3 4" key="1">
    <citation type="journal article" date="2018" name="Genome Announc.">
        <title>Complete genomes of two Megasphaera elsdenii strains, NCIMB 702410 and ATCC 25940.</title>
        <authorList>
            <person name="Hatmaker E.A."/>
            <person name="O'Dell K."/>
            <person name="Riley L.A."/>
            <person name="Klingeman D.M."/>
            <person name="Guss A.M."/>
        </authorList>
    </citation>
    <scope>NUCLEOTIDE SEQUENCE [LARGE SCALE GENOMIC DNA]</scope>
    <source>
        <strain evidence="3 4">NCIMB702410</strain>
    </source>
</reference>
<proteinExistence type="predicted"/>
<feature type="domain" description="Methyltransferase" evidence="2">
    <location>
        <begin position="150"/>
        <end position="244"/>
    </location>
</feature>
<accession>A0A2S0M7Q3</accession>
<evidence type="ECO:0000313" key="4">
    <source>
        <dbReference type="Proteomes" id="UP000238358"/>
    </source>
</evidence>
<evidence type="ECO:0000313" key="3">
    <source>
        <dbReference type="EMBL" id="AVO27495.1"/>
    </source>
</evidence>
<dbReference type="EMBL" id="CP027569">
    <property type="protein sequence ID" value="AVO27495.1"/>
    <property type="molecule type" value="Genomic_DNA"/>
</dbReference>
<dbReference type="SUPFAM" id="SSF53335">
    <property type="entry name" value="S-adenosyl-L-methionine-dependent methyltransferases"/>
    <property type="match status" value="1"/>
</dbReference>
<dbReference type="GO" id="GO:0008168">
    <property type="term" value="F:methyltransferase activity"/>
    <property type="evidence" value="ECO:0007669"/>
    <property type="project" value="UniProtKB-KW"/>
</dbReference>
<sequence length="359" mass="41470">MNIQPVFFLKEIQGFSEPTLQFCQALSRRLPLLILADSDSMGGKVNLENVVYKSYDDILKGLKELCLSNDWVLLFSNRDIALGVENFVRIPLPFWTAIDAVNQHSFTNHAKKKLIYNKLSSLYMDSIGNDTDKETHFLEECFKKAEAKTILDCCCGVGRHDYLLGQDGYTVTGIDFSASQIATAKRIHQHANVQYLVDDVRSFDLAKKDYDGAMCMWTTYNYFSKDQDFLAFMRNIWRHLKKGGILVLDSKNIPALNKVRFYSRTSQHDDLTLNLLIYKRILGNIQNSQYFYFLNQNGKKNFYLDEEFIRFYYLQELITLMGQGGKFELISAFGDFDGNPYSEKQSERMITVWQAAKEG</sequence>
<evidence type="ECO:0000256" key="1">
    <source>
        <dbReference type="ARBA" id="ARBA00022679"/>
    </source>
</evidence>
<keyword evidence="3" id="KW-0489">Methyltransferase</keyword>
<dbReference type="InterPro" id="IPR041698">
    <property type="entry name" value="Methyltransf_25"/>
</dbReference>
<evidence type="ECO:0000259" key="2">
    <source>
        <dbReference type="Pfam" id="PF13649"/>
    </source>
</evidence>
<keyword evidence="1 3" id="KW-0808">Transferase</keyword>
<dbReference type="Proteomes" id="UP000238358">
    <property type="component" value="Chromosome"/>
</dbReference>
<protein>
    <submittedName>
        <fullName evidence="3">Class I SAM-dependent methyltransferase</fullName>
    </submittedName>
</protein>
<gene>
    <name evidence="3" type="ORF">C6Y28_07715</name>
</gene>
<dbReference type="RefSeq" id="WP_027895889.1">
    <property type="nucleotide sequence ID" value="NZ_CP027569.1"/>
</dbReference>
<dbReference type="OrthoDB" id="5522265at2"/>
<dbReference type="GO" id="GO:0032259">
    <property type="term" value="P:methylation"/>
    <property type="evidence" value="ECO:0007669"/>
    <property type="project" value="UniProtKB-KW"/>
</dbReference>
<dbReference type="InterPro" id="IPR029063">
    <property type="entry name" value="SAM-dependent_MTases_sf"/>
</dbReference>
<dbReference type="AlphaFoldDB" id="A0A2S0M7Q3"/>
<dbReference type="Gene3D" id="3.40.50.150">
    <property type="entry name" value="Vaccinia Virus protein VP39"/>
    <property type="match status" value="1"/>
</dbReference>
<organism evidence="3 4">
    <name type="scientific">Megasphaera elsdenii</name>
    <dbReference type="NCBI Taxonomy" id="907"/>
    <lineage>
        <taxon>Bacteria</taxon>
        <taxon>Bacillati</taxon>
        <taxon>Bacillota</taxon>
        <taxon>Negativicutes</taxon>
        <taxon>Veillonellales</taxon>
        <taxon>Veillonellaceae</taxon>
        <taxon>Megasphaera</taxon>
    </lineage>
</organism>
<name>A0A2S0M7Q3_MEGEL</name>
<dbReference type="Pfam" id="PF13649">
    <property type="entry name" value="Methyltransf_25"/>
    <property type="match status" value="1"/>
</dbReference>
<dbReference type="PANTHER" id="PTHR43861">
    <property type="entry name" value="TRANS-ACONITATE 2-METHYLTRANSFERASE-RELATED"/>
    <property type="match status" value="1"/>
</dbReference>
<dbReference type="CDD" id="cd02440">
    <property type="entry name" value="AdoMet_MTases"/>
    <property type="match status" value="1"/>
</dbReference>
<dbReference type="Gene3D" id="2.20.25.110">
    <property type="entry name" value="S-adenosyl-L-methionine-dependent methyltransferases"/>
    <property type="match status" value="1"/>
</dbReference>